<name>A0A6A5Y6F1_9PLEO</name>
<reference evidence="2" key="1">
    <citation type="journal article" date="2020" name="Stud. Mycol.">
        <title>101 Dothideomycetes genomes: a test case for predicting lifestyles and emergence of pathogens.</title>
        <authorList>
            <person name="Haridas S."/>
            <person name="Albert R."/>
            <person name="Binder M."/>
            <person name="Bloem J."/>
            <person name="Labutti K."/>
            <person name="Salamov A."/>
            <person name="Andreopoulos B."/>
            <person name="Baker S."/>
            <person name="Barry K."/>
            <person name="Bills G."/>
            <person name="Bluhm B."/>
            <person name="Cannon C."/>
            <person name="Castanera R."/>
            <person name="Culley D."/>
            <person name="Daum C."/>
            <person name="Ezra D."/>
            <person name="Gonzalez J."/>
            <person name="Henrissat B."/>
            <person name="Kuo A."/>
            <person name="Liang C."/>
            <person name="Lipzen A."/>
            <person name="Lutzoni F."/>
            <person name="Magnuson J."/>
            <person name="Mondo S."/>
            <person name="Nolan M."/>
            <person name="Ohm R."/>
            <person name="Pangilinan J."/>
            <person name="Park H.-J."/>
            <person name="Ramirez L."/>
            <person name="Alfaro M."/>
            <person name="Sun H."/>
            <person name="Tritt A."/>
            <person name="Yoshinaga Y."/>
            <person name="Zwiers L.-H."/>
            <person name="Turgeon B."/>
            <person name="Goodwin S."/>
            <person name="Spatafora J."/>
            <person name="Crous P."/>
            <person name="Grigoriev I."/>
        </authorList>
    </citation>
    <scope>NUCLEOTIDE SEQUENCE</scope>
    <source>
        <strain evidence="2">CBS 175.79</strain>
    </source>
</reference>
<dbReference type="RefSeq" id="XP_033389208.1">
    <property type="nucleotide sequence ID" value="XM_033525611.1"/>
</dbReference>
<feature type="compositionally biased region" description="Polar residues" evidence="1">
    <location>
        <begin position="279"/>
        <end position="288"/>
    </location>
</feature>
<keyword evidence="3" id="KW-1185">Reference proteome</keyword>
<proteinExistence type="predicted"/>
<feature type="region of interest" description="Disordered" evidence="1">
    <location>
        <begin position="150"/>
        <end position="209"/>
    </location>
</feature>
<feature type="compositionally biased region" description="Polar residues" evidence="1">
    <location>
        <begin position="200"/>
        <end position="209"/>
    </location>
</feature>
<gene>
    <name evidence="2" type="ORF">BU24DRAFT_403938</name>
</gene>
<dbReference type="GeneID" id="54283008"/>
<sequence>MQRTSSTTFISFPLAKYSRATDVPPGVTEFTWSHATSDLYIVIDTFRAANNNMGQPSQQLKVVQGTQIMENIPIEELVRQSHQFITTMRHLNTEVKTEQLPVSALVRRPLLALRWNLPEPSNMIRRMQLRFSVNADFDTVFNHLRALGLNMNDTRPSTASTLRPSSSTGFTTSASKTLDNTVRPATSSSSSTAPRISSPLARSQLSSTNIAQLSTEESVTIPQTLKQIEPFVPSFNPIVPPEYFHRPDSSAGASARPSSEGFQTQSAFSFGSEIQVKSPFSSTFGSDTQRPRSQDSLPPRRELPFTRSIPKSSGNDVVNPGTNRARPGSNSSNISMGPPRLPSPPQPIQRSPASLKSSHEVTGLLVPTFTPEASEPSHPASTSSRPSARLPNLPPLPTPTFVDEAAIGGPRKRPCPSSPPSSASRVDRTQTSSSRIPEAESANNLSSTVPASTPSTGTIPQDRVLQDIRNGGNGNTDTDLAAYVAQSHDDRRAALDEFFLSCIDDDSFITLVEDVSVCWSRLALGLR</sequence>
<feature type="compositionally biased region" description="Polar residues" evidence="1">
    <location>
        <begin position="151"/>
        <end position="180"/>
    </location>
</feature>
<dbReference type="OrthoDB" id="5360255at2759"/>
<dbReference type="GO" id="GO:0007131">
    <property type="term" value="P:reciprocal meiotic recombination"/>
    <property type="evidence" value="ECO:0007669"/>
    <property type="project" value="InterPro"/>
</dbReference>
<dbReference type="Proteomes" id="UP000799778">
    <property type="component" value="Unassembled WGS sequence"/>
</dbReference>
<feature type="compositionally biased region" description="Polar residues" evidence="1">
    <location>
        <begin position="429"/>
        <end position="459"/>
    </location>
</feature>
<dbReference type="EMBL" id="ML978066">
    <property type="protein sequence ID" value="KAF2020869.1"/>
    <property type="molecule type" value="Genomic_DNA"/>
</dbReference>
<evidence type="ECO:0000313" key="3">
    <source>
        <dbReference type="Proteomes" id="UP000799778"/>
    </source>
</evidence>
<protein>
    <submittedName>
        <fullName evidence="2">Uncharacterized protein</fullName>
    </submittedName>
</protein>
<feature type="compositionally biased region" description="Polar residues" evidence="1">
    <location>
        <begin position="309"/>
        <end position="335"/>
    </location>
</feature>
<accession>A0A6A5Y6F1</accession>
<dbReference type="InterPro" id="IPR004354">
    <property type="entry name" value="Meiotic_Rec114"/>
</dbReference>
<feature type="region of interest" description="Disordered" evidence="1">
    <location>
        <begin position="242"/>
        <end position="263"/>
    </location>
</feature>
<evidence type="ECO:0000256" key="1">
    <source>
        <dbReference type="SAM" id="MobiDB-lite"/>
    </source>
</evidence>
<organism evidence="2 3">
    <name type="scientific">Aaosphaeria arxii CBS 175.79</name>
    <dbReference type="NCBI Taxonomy" id="1450172"/>
    <lineage>
        <taxon>Eukaryota</taxon>
        <taxon>Fungi</taxon>
        <taxon>Dikarya</taxon>
        <taxon>Ascomycota</taxon>
        <taxon>Pezizomycotina</taxon>
        <taxon>Dothideomycetes</taxon>
        <taxon>Pleosporomycetidae</taxon>
        <taxon>Pleosporales</taxon>
        <taxon>Pleosporales incertae sedis</taxon>
        <taxon>Aaosphaeria</taxon>
    </lineage>
</organism>
<feature type="region of interest" description="Disordered" evidence="1">
    <location>
        <begin position="279"/>
        <end position="461"/>
    </location>
</feature>
<dbReference type="AlphaFoldDB" id="A0A6A5Y6F1"/>
<feature type="compositionally biased region" description="Basic and acidic residues" evidence="1">
    <location>
        <begin position="289"/>
        <end position="304"/>
    </location>
</feature>
<dbReference type="Pfam" id="PF03525">
    <property type="entry name" value="Meiotic_rec114"/>
    <property type="match status" value="1"/>
</dbReference>
<feature type="compositionally biased region" description="Low complexity" evidence="1">
    <location>
        <begin position="183"/>
        <end position="198"/>
    </location>
</feature>
<evidence type="ECO:0000313" key="2">
    <source>
        <dbReference type="EMBL" id="KAF2020869.1"/>
    </source>
</evidence>